<dbReference type="EMBL" id="JARVKF010000425">
    <property type="protein sequence ID" value="KAK9414575.1"/>
    <property type="molecule type" value="Genomic_DNA"/>
</dbReference>
<gene>
    <name evidence="1" type="ORF">SUNI508_11148</name>
</gene>
<protein>
    <submittedName>
        <fullName evidence="1">Uncharacterized protein</fullName>
    </submittedName>
</protein>
<comment type="caution">
    <text evidence="1">The sequence shown here is derived from an EMBL/GenBank/DDBJ whole genome shotgun (WGS) entry which is preliminary data.</text>
</comment>
<proteinExistence type="predicted"/>
<accession>A0ABR2UIX5</accession>
<evidence type="ECO:0000313" key="2">
    <source>
        <dbReference type="Proteomes" id="UP001408356"/>
    </source>
</evidence>
<sequence>MTGLRGLCLDKTGELEMLERNIGISGPSPDMILVAMEMLPNGNSVVTGMNQSYRQAIQMPSDPVDEIVLGWVDTAIRTILSPFKSTRLLRAVKRYMTSRKHFTVALDKATWSILSL</sequence>
<evidence type="ECO:0000313" key="1">
    <source>
        <dbReference type="EMBL" id="KAK9414575.1"/>
    </source>
</evidence>
<name>A0ABR2UIX5_9PEZI</name>
<keyword evidence="2" id="KW-1185">Reference proteome</keyword>
<dbReference type="Proteomes" id="UP001408356">
    <property type="component" value="Unassembled WGS sequence"/>
</dbReference>
<organism evidence="1 2">
    <name type="scientific">Seiridium unicorne</name>
    <dbReference type="NCBI Taxonomy" id="138068"/>
    <lineage>
        <taxon>Eukaryota</taxon>
        <taxon>Fungi</taxon>
        <taxon>Dikarya</taxon>
        <taxon>Ascomycota</taxon>
        <taxon>Pezizomycotina</taxon>
        <taxon>Sordariomycetes</taxon>
        <taxon>Xylariomycetidae</taxon>
        <taxon>Amphisphaeriales</taxon>
        <taxon>Sporocadaceae</taxon>
        <taxon>Seiridium</taxon>
    </lineage>
</organism>
<reference evidence="1 2" key="1">
    <citation type="journal article" date="2024" name="J. Plant Pathol.">
        <title>Sequence and assembly of the genome of Seiridium unicorne, isolate CBS 538.82, causal agent of cypress canker disease.</title>
        <authorList>
            <person name="Scali E."/>
            <person name="Rocca G.D."/>
            <person name="Danti R."/>
            <person name="Garbelotto M."/>
            <person name="Barberini S."/>
            <person name="Baroncelli R."/>
            <person name="Emiliani G."/>
        </authorList>
    </citation>
    <scope>NUCLEOTIDE SEQUENCE [LARGE SCALE GENOMIC DNA]</scope>
    <source>
        <strain evidence="1 2">BM-138-508</strain>
    </source>
</reference>